<dbReference type="EMBL" id="BKCJ010003779">
    <property type="protein sequence ID" value="GEU57129.1"/>
    <property type="molecule type" value="Genomic_DNA"/>
</dbReference>
<dbReference type="InterPro" id="IPR040256">
    <property type="entry name" value="At4g02000-like"/>
</dbReference>
<keyword evidence="2" id="KW-0548">Nucleotidyltransferase</keyword>
<name>A0A6L2L7M2_TANCI</name>
<gene>
    <name evidence="2" type="ORF">Tci_029107</name>
</gene>
<dbReference type="SUPFAM" id="SSF56219">
    <property type="entry name" value="DNase I-like"/>
    <property type="match status" value="1"/>
</dbReference>
<keyword evidence="2" id="KW-0808">Transferase</keyword>
<reference evidence="2" key="1">
    <citation type="journal article" date="2019" name="Sci. Rep.">
        <title>Draft genome of Tanacetum cinerariifolium, the natural source of mosquito coil.</title>
        <authorList>
            <person name="Yamashiro T."/>
            <person name="Shiraishi A."/>
            <person name="Satake H."/>
            <person name="Nakayama K."/>
        </authorList>
    </citation>
    <scope>NUCLEOTIDE SEQUENCE</scope>
</reference>
<organism evidence="2">
    <name type="scientific">Tanacetum cinerariifolium</name>
    <name type="common">Dalmatian daisy</name>
    <name type="synonym">Chrysanthemum cinerariifolium</name>
    <dbReference type="NCBI Taxonomy" id="118510"/>
    <lineage>
        <taxon>Eukaryota</taxon>
        <taxon>Viridiplantae</taxon>
        <taxon>Streptophyta</taxon>
        <taxon>Embryophyta</taxon>
        <taxon>Tracheophyta</taxon>
        <taxon>Spermatophyta</taxon>
        <taxon>Magnoliopsida</taxon>
        <taxon>eudicotyledons</taxon>
        <taxon>Gunneridae</taxon>
        <taxon>Pentapetalae</taxon>
        <taxon>asterids</taxon>
        <taxon>campanulids</taxon>
        <taxon>Asterales</taxon>
        <taxon>Asteraceae</taxon>
        <taxon>Asteroideae</taxon>
        <taxon>Anthemideae</taxon>
        <taxon>Anthemidinae</taxon>
        <taxon>Tanacetum</taxon>
    </lineage>
</organism>
<dbReference type="PANTHER" id="PTHR31286:SF99">
    <property type="entry name" value="DUF4283 DOMAIN-CONTAINING PROTEIN"/>
    <property type="match status" value="1"/>
</dbReference>
<dbReference type="AlphaFoldDB" id="A0A6L2L7M2"/>
<feature type="compositionally biased region" description="Polar residues" evidence="1">
    <location>
        <begin position="459"/>
        <end position="491"/>
    </location>
</feature>
<proteinExistence type="predicted"/>
<comment type="caution">
    <text evidence="2">The sequence shown here is derived from an EMBL/GenBank/DDBJ whole genome shotgun (WGS) entry which is preliminary data.</text>
</comment>
<dbReference type="PANTHER" id="PTHR31286">
    <property type="entry name" value="GLYCINE-RICH CELL WALL STRUCTURAL PROTEIN 1.8-LIKE"/>
    <property type="match status" value="1"/>
</dbReference>
<evidence type="ECO:0000313" key="2">
    <source>
        <dbReference type="EMBL" id="GEU57129.1"/>
    </source>
</evidence>
<protein>
    <submittedName>
        <fullName evidence="2">Reverse transcriptase domain, reverse transcriptase zinc-binding domain protein</fullName>
    </submittedName>
</protein>
<sequence length="921" mass="103578">MKTLDLIHPKLRCSLRKVNEIQAKPDDAKCRTCNGYGVKSMPNVVKTIDMVPARIEVKGIGSDMLKSDPNVTLWLDNYGTNNVGMMVGTNMEWTNQISNRPSNATAINFNTLYQDADLRLKGVDAGRKPDANISKPIGVFLNPNAPFIGFSDPDGLSKINTDSINLNIESVLERDRVMPSSFAGRVAQTVGRDKDMHVSPNVESSLKGDHISVSSLARNTSSSLNQPNKKVSSSFTSLGVKERLHLLIKLVNIMVFLLMAAGASNVNQLKDQANFRPMVAKKVFEGVNISIPRKVIEKKWSMKTSLQKEELTRISIWVKLHDVHIQVFEEDGISLIDTYLGKPIMVDSYTSSMCKDSWGRSSFARCLIEINSEADFKESITIDASLAIYLDTRVVTNPVVNDTNVSNDGFQKVVNRKHNNKGSFAGNKLPKGVPVSQGFQIGKYFTFKPKAPNVGSKGDNGTHNKTNSKVGSSNTNGDNSLITKDTNTRQQDTGKKKLSNIASPNPFAALGVDDDEEEEVNIRADNKALFYFIIYADNYYVSRSALWNNLVSHAYLMRDKPWVPLGDFNATLNLVDHSYGGYQPDIAMREFKIVFNGLKLWMLMLQPYRISDHSPCVLRIPKEAALDEERFLRQKLKIEWLNAGDANTAYFYRIVKSKCARNRIEMVWDSSNVLHEGNAVPGAFVAHYEQFLGLEGTSTPLDDQGLFTRVLDNHKAEFMVRDVSDSEIKDAIFSMGDDKAPNMMVLLLHSSRSHAILWVSTTFFCNVSNALKSSILSSMPFAEGSLYVKYLGVPLISSRWADFFPLRDMLTVRNIVHSGFYLSDMVSNLISNGSWRWPHDWLSRFLNVVNIPVLDIFNDLDDVIVWPDVREVFQIFSVAGAWDSLRLRADIVDWRHVVWFPHCIPRHVIHLWLVIKEKLKT</sequence>
<accession>A0A6L2L7M2</accession>
<keyword evidence="2" id="KW-0695">RNA-directed DNA polymerase</keyword>
<feature type="region of interest" description="Disordered" evidence="1">
    <location>
        <begin position="452"/>
        <end position="500"/>
    </location>
</feature>
<dbReference type="GO" id="GO:0003964">
    <property type="term" value="F:RNA-directed DNA polymerase activity"/>
    <property type="evidence" value="ECO:0007669"/>
    <property type="project" value="UniProtKB-KW"/>
</dbReference>
<dbReference type="InterPro" id="IPR036691">
    <property type="entry name" value="Endo/exonu/phosph_ase_sf"/>
</dbReference>
<evidence type="ECO:0000256" key="1">
    <source>
        <dbReference type="SAM" id="MobiDB-lite"/>
    </source>
</evidence>